<dbReference type="InterPro" id="IPR002347">
    <property type="entry name" value="SDR_fam"/>
</dbReference>
<organism evidence="4">
    <name type="scientific">Talaromyces marneffei PM1</name>
    <dbReference type="NCBI Taxonomy" id="1077442"/>
    <lineage>
        <taxon>Eukaryota</taxon>
        <taxon>Fungi</taxon>
        <taxon>Dikarya</taxon>
        <taxon>Ascomycota</taxon>
        <taxon>Pezizomycotina</taxon>
        <taxon>Eurotiomycetes</taxon>
        <taxon>Eurotiomycetidae</taxon>
        <taxon>Eurotiales</taxon>
        <taxon>Trichocomaceae</taxon>
        <taxon>Talaromyces</taxon>
        <taxon>Talaromyces sect. Talaromyces</taxon>
    </lineage>
</organism>
<dbReference type="SUPFAM" id="SSF51735">
    <property type="entry name" value="NAD(P)-binding Rossmann-fold domains"/>
    <property type="match status" value="1"/>
</dbReference>
<protein>
    <submittedName>
        <fullName evidence="4">Putative oxidoreductase DltE</fullName>
    </submittedName>
</protein>
<evidence type="ECO:0000256" key="3">
    <source>
        <dbReference type="ARBA" id="ARBA00023002"/>
    </source>
</evidence>
<accession>A0A093XC83</accession>
<proteinExistence type="inferred from homology"/>
<dbReference type="InterPro" id="IPR020904">
    <property type="entry name" value="Sc_DH/Rdtase_CS"/>
</dbReference>
<comment type="caution">
    <text evidence="4">The sequence shown here is derived from an EMBL/GenBank/DDBJ whole genome shotgun (WGS) entry which is preliminary data.</text>
</comment>
<dbReference type="HOGENOM" id="CLU_010194_2_6_1"/>
<dbReference type="Gene3D" id="3.40.50.720">
    <property type="entry name" value="NAD(P)-binding Rossmann-like Domain"/>
    <property type="match status" value="1"/>
</dbReference>
<dbReference type="PRINTS" id="PR00081">
    <property type="entry name" value="GDHRDH"/>
</dbReference>
<evidence type="ECO:0000256" key="1">
    <source>
        <dbReference type="ARBA" id="ARBA00006484"/>
    </source>
</evidence>
<evidence type="ECO:0000313" key="4">
    <source>
        <dbReference type="EMBL" id="KFX42828.1"/>
    </source>
</evidence>
<dbReference type="PANTHER" id="PTHR43669">
    <property type="entry name" value="5-KETO-D-GLUCONATE 5-REDUCTASE"/>
    <property type="match status" value="1"/>
</dbReference>
<comment type="similarity">
    <text evidence="1">Belongs to the short-chain dehydrogenases/reductases (SDR) family.</text>
</comment>
<dbReference type="Pfam" id="PF00106">
    <property type="entry name" value="adh_short"/>
    <property type="match status" value="1"/>
</dbReference>
<name>A0A093XC83_TALMA</name>
<dbReference type="PROSITE" id="PS00061">
    <property type="entry name" value="ADH_SHORT"/>
    <property type="match status" value="1"/>
</dbReference>
<keyword evidence="3" id="KW-0560">Oxidoreductase</keyword>
<dbReference type="eggNOG" id="KOG0725">
    <property type="taxonomic scope" value="Eukaryota"/>
</dbReference>
<dbReference type="PANTHER" id="PTHR43669:SF15">
    <property type="entry name" value="OXIDOREDUCTASE, SHORT-CHAIN DEHYDROGENASE_REDUCTASE FAMILY (AFU_ORTHOLOGUE AFUA_1G01330)"/>
    <property type="match status" value="1"/>
</dbReference>
<gene>
    <name evidence="4" type="ORF">GQ26_0400230</name>
</gene>
<keyword evidence="2" id="KW-0521">NADP</keyword>
<dbReference type="EMBL" id="JPOX01000040">
    <property type="protein sequence ID" value="KFX42828.1"/>
    <property type="molecule type" value="Genomic_DNA"/>
</dbReference>
<dbReference type="InterPro" id="IPR036291">
    <property type="entry name" value="NAD(P)-bd_dom_sf"/>
</dbReference>
<evidence type="ECO:0000256" key="2">
    <source>
        <dbReference type="ARBA" id="ARBA00022857"/>
    </source>
</evidence>
<dbReference type="AlphaFoldDB" id="A0A093XC83"/>
<dbReference type="GO" id="GO:0016491">
    <property type="term" value="F:oxidoreductase activity"/>
    <property type="evidence" value="ECO:0007669"/>
    <property type="project" value="UniProtKB-KW"/>
</dbReference>
<reference evidence="4" key="1">
    <citation type="journal article" date="2014" name="PLoS Genet.">
        <title>Signature Gene Expression Reveals Novel Clues to the Molecular Mechanisms of Dimorphic Transition in Penicillium marneffei.</title>
        <authorList>
            <person name="Yang E."/>
            <person name="Wang G."/>
            <person name="Cai J."/>
            <person name="Woo P.C."/>
            <person name="Lau S.K."/>
            <person name="Yuen K.-Y."/>
            <person name="Chow W.-N."/>
            <person name="Lin X."/>
        </authorList>
    </citation>
    <scope>NUCLEOTIDE SEQUENCE [LARGE SCALE GENOMIC DNA]</scope>
    <source>
        <strain evidence="4">PM1</strain>
    </source>
</reference>
<sequence>MAFPYRHFLVIGATAGIGQALSSRLIKSGAKVTVVGRRKERLDEFVRVNGEQSVRGLQFDISNLDDIPEFVAQTMKQPTDIDSIIFNAGIQTPMDLADPEKFDLTRFHEEMKVNFSSFVALAHAFLPYLLQNPSPTSFIFTGSNLAIVPAATLPAYSASKAALNVFTLCLREQLRHSNIKVLEISPPPVQTELHDYMGLETGRNLGMPLDVFTEQAYKGLAEGKDQIVIGSIGPSETFNDIIDKRRTAFANLSKMMRGGKP</sequence>